<accession>A0ABQ4BE49</accession>
<protein>
    <recommendedName>
        <fullName evidence="5">Transmembrane protein</fullName>
    </recommendedName>
</protein>
<proteinExistence type="predicted"/>
<keyword evidence="2" id="KW-1133">Transmembrane helix</keyword>
<gene>
    <name evidence="3" type="ORF">Apa02nite_050660</name>
</gene>
<keyword evidence="4" id="KW-1185">Reference proteome</keyword>
<dbReference type="EMBL" id="BOMS01000076">
    <property type="protein sequence ID" value="GIE68958.1"/>
    <property type="molecule type" value="Genomic_DNA"/>
</dbReference>
<feature type="region of interest" description="Disordered" evidence="1">
    <location>
        <begin position="123"/>
        <end position="179"/>
    </location>
</feature>
<name>A0ABQ4BE49_9ACTN</name>
<organism evidence="3 4">
    <name type="scientific">Actinoplanes palleronii</name>
    <dbReference type="NCBI Taxonomy" id="113570"/>
    <lineage>
        <taxon>Bacteria</taxon>
        <taxon>Bacillati</taxon>
        <taxon>Actinomycetota</taxon>
        <taxon>Actinomycetes</taxon>
        <taxon>Micromonosporales</taxon>
        <taxon>Micromonosporaceae</taxon>
        <taxon>Actinoplanes</taxon>
    </lineage>
</organism>
<comment type="caution">
    <text evidence="3">The sequence shown here is derived from an EMBL/GenBank/DDBJ whole genome shotgun (WGS) entry which is preliminary data.</text>
</comment>
<feature type="transmembrane region" description="Helical" evidence="2">
    <location>
        <begin position="21"/>
        <end position="38"/>
    </location>
</feature>
<dbReference type="Proteomes" id="UP000624709">
    <property type="component" value="Unassembled WGS sequence"/>
</dbReference>
<feature type="transmembrane region" description="Helical" evidence="2">
    <location>
        <begin position="50"/>
        <end position="68"/>
    </location>
</feature>
<evidence type="ECO:0000313" key="4">
    <source>
        <dbReference type="Proteomes" id="UP000624709"/>
    </source>
</evidence>
<evidence type="ECO:0008006" key="5">
    <source>
        <dbReference type="Google" id="ProtNLM"/>
    </source>
</evidence>
<keyword evidence="2" id="KW-0472">Membrane</keyword>
<feature type="compositionally biased region" description="Basic residues" evidence="1">
    <location>
        <begin position="155"/>
        <end position="171"/>
    </location>
</feature>
<evidence type="ECO:0000313" key="3">
    <source>
        <dbReference type="EMBL" id="GIE68958.1"/>
    </source>
</evidence>
<keyword evidence="2" id="KW-0812">Transmembrane</keyword>
<evidence type="ECO:0000256" key="1">
    <source>
        <dbReference type="SAM" id="MobiDB-lite"/>
    </source>
</evidence>
<feature type="compositionally biased region" description="Basic and acidic residues" evidence="1">
    <location>
        <begin position="123"/>
        <end position="142"/>
    </location>
</feature>
<reference evidence="3 4" key="1">
    <citation type="submission" date="2021-01" db="EMBL/GenBank/DDBJ databases">
        <title>Whole genome shotgun sequence of Actinoplanes palleronii NBRC 14916.</title>
        <authorList>
            <person name="Komaki H."/>
            <person name="Tamura T."/>
        </authorList>
    </citation>
    <scope>NUCLEOTIDE SEQUENCE [LARGE SCALE GENOMIC DNA]</scope>
    <source>
        <strain evidence="3 4">NBRC 14916</strain>
    </source>
</reference>
<sequence length="179" mass="19429">MVIDITPVRRPPLRSTATSRWLAFAGIPALALIGYWLLGRAVILPGWSTGVARSLAVLHAAAILLFVWRAAAARPRRTEKDLDLDLPRPVDRPAPPPAAVVHAVPEGRAVPVRADQDRTVEILSGHRTDRTAVEPPARRSEPDAPPPKLMYRNNAAKHHASPASRGIRRAGRPAVLPPQ</sequence>
<evidence type="ECO:0000256" key="2">
    <source>
        <dbReference type="SAM" id="Phobius"/>
    </source>
</evidence>